<dbReference type="SUPFAM" id="SSF46955">
    <property type="entry name" value="Putative DNA-binding domain"/>
    <property type="match status" value="1"/>
</dbReference>
<dbReference type="InterPro" id="IPR009061">
    <property type="entry name" value="DNA-bd_dom_put_sf"/>
</dbReference>
<dbReference type="Gene3D" id="1.10.1660.10">
    <property type="match status" value="1"/>
</dbReference>
<dbReference type="InterPro" id="IPR047057">
    <property type="entry name" value="MerR_fam"/>
</dbReference>
<dbReference type="EMBL" id="JBEPMX010000003">
    <property type="protein sequence ID" value="MET3682860.1"/>
    <property type="molecule type" value="Genomic_DNA"/>
</dbReference>
<evidence type="ECO:0000256" key="3">
    <source>
        <dbReference type="ARBA" id="ARBA00023163"/>
    </source>
</evidence>
<reference evidence="5 6" key="1">
    <citation type="submission" date="2024-06" db="EMBL/GenBank/DDBJ databases">
        <title>Genomic Encyclopedia of Type Strains, Phase IV (KMG-IV): sequencing the most valuable type-strain genomes for metagenomic binning, comparative biology and taxonomic classification.</title>
        <authorList>
            <person name="Goeker M."/>
        </authorList>
    </citation>
    <scope>NUCLEOTIDE SEQUENCE [LARGE SCALE GENOMIC DNA]</scope>
    <source>
        <strain evidence="5 6">DSM 23520</strain>
    </source>
</reference>
<dbReference type="SUPFAM" id="SSF52242">
    <property type="entry name" value="Cobalamin (vitamin B12)-binding domain"/>
    <property type="match status" value="1"/>
</dbReference>
<evidence type="ECO:0000313" key="6">
    <source>
        <dbReference type="Proteomes" id="UP001549167"/>
    </source>
</evidence>
<gene>
    <name evidence="5" type="ORF">ABID56_000950</name>
</gene>
<dbReference type="Gene3D" id="1.10.1240.10">
    <property type="entry name" value="Methionine synthase domain"/>
    <property type="match status" value="1"/>
</dbReference>
<evidence type="ECO:0000256" key="2">
    <source>
        <dbReference type="ARBA" id="ARBA00023125"/>
    </source>
</evidence>
<evidence type="ECO:0000313" key="5">
    <source>
        <dbReference type="EMBL" id="MET3682860.1"/>
    </source>
</evidence>
<keyword evidence="6" id="KW-1185">Reference proteome</keyword>
<keyword evidence="1" id="KW-0805">Transcription regulation</keyword>
<dbReference type="InterPro" id="IPR036724">
    <property type="entry name" value="Cobalamin-bd_sf"/>
</dbReference>
<dbReference type="InterPro" id="IPR036594">
    <property type="entry name" value="Meth_synthase_dom"/>
</dbReference>
<feature type="domain" description="HTH merR-type" evidence="4">
    <location>
        <begin position="1"/>
        <end position="49"/>
    </location>
</feature>
<name>A0ABV2KVX9_9BACI</name>
<keyword evidence="2 5" id="KW-0238">DNA-binding</keyword>
<evidence type="ECO:0000259" key="4">
    <source>
        <dbReference type="PROSITE" id="PS50937"/>
    </source>
</evidence>
<dbReference type="CDD" id="cd01104">
    <property type="entry name" value="HTH_MlrA-CarA"/>
    <property type="match status" value="1"/>
</dbReference>
<dbReference type="PROSITE" id="PS50937">
    <property type="entry name" value="HTH_MERR_2"/>
    <property type="match status" value="1"/>
</dbReference>
<dbReference type="Pfam" id="PF02607">
    <property type="entry name" value="B12-binding_2"/>
    <property type="match status" value="1"/>
</dbReference>
<dbReference type="PANTHER" id="PTHR30204:SF67">
    <property type="entry name" value="HTH-TYPE TRANSCRIPTIONAL REGULATOR MLRA-RELATED"/>
    <property type="match status" value="1"/>
</dbReference>
<dbReference type="SMART" id="SM00422">
    <property type="entry name" value="HTH_MERR"/>
    <property type="match status" value="1"/>
</dbReference>
<dbReference type="PANTHER" id="PTHR30204">
    <property type="entry name" value="REDOX-CYCLING DRUG-SENSING TRANSCRIPTIONAL ACTIVATOR SOXR"/>
    <property type="match status" value="1"/>
</dbReference>
<evidence type="ECO:0000256" key="1">
    <source>
        <dbReference type="ARBA" id="ARBA00023015"/>
    </source>
</evidence>
<accession>A0ABV2KVX9</accession>
<organism evidence="5 6">
    <name type="scientific">Alkalibacillus flavidus</name>
    <dbReference type="NCBI Taxonomy" id="546021"/>
    <lineage>
        <taxon>Bacteria</taxon>
        <taxon>Bacillati</taxon>
        <taxon>Bacillota</taxon>
        <taxon>Bacilli</taxon>
        <taxon>Bacillales</taxon>
        <taxon>Bacillaceae</taxon>
        <taxon>Alkalibacillus</taxon>
    </lineage>
</organism>
<proteinExistence type="predicted"/>
<keyword evidence="3" id="KW-0804">Transcription</keyword>
<dbReference type="Gene3D" id="3.40.50.280">
    <property type="entry name" value="Cobalamin-binding domain"/>
    <property type="match status" value="1"/>
</dbReference>
<sequence length="299" mass="35324">MYTIKKASELTDIPTVTIRAWENRYHIVNPSRSEGGHRLYSDDDIHILKWFKHKTEFEHYKISDAVRLWHQQDGQVAHTFDHFQGEHAEEIQLLYNHLTHYRSSEANERINLAFSKLDYDDVIHHIFVPILYQIGDEWERGHLSVAQEHFASEFIMQRCMEFFRILPINKDLPKAVAFTPEKEHHHIGLLTFSLFLRKQGLEVLYLGPNTPYDHVIHVLDSQDVKIVALSLTYSDNHDDDDLNFWLDQFIKRYPNIEFAIGGVGLPSHELTVTSNRIHDLNHQSWTNWYDTLKKRSDDL</sequence>
<dbReference type="InterPro" id="IPR003759">
    <property type="entry name" value="Cbl-bd_cap"/>
</dbReference>
<dbReference type="GO" id="GO:0003677">
    <property type="term" value="F:DNA binding"/>
    <property type="evidence" value="ECO:0007669"/>
    <property type="project" value="UniProtKB-KW"/>
</dbReference>
<dbReference type="CDD" id="cd02065">
    <property type="entry name" value="B12-binding_like"/>
    <property type="match status" value="1"/>
</dbReference>
<dbReference type="Pfam" id="PF13411">
    <property type="entry name" value="MerR_1"/>
    <property type="match status" value="1"/>
</dbReference>
<dbReference type="RefSeq" id="WP_354219463.1">
    <property type="nucleotide sequence ID" value="NZ_JBEPMX010000003.1"/>
</dbReference>
<dbReference type="InterPro" id="IPR000551">
    <property type="entry name" value="MerR-type_HTH_dom"/>
</dbReference>
<dbReference type="Proteomes" id="UP001549167">
    <property type="component" value="Unassembled WGS sequence"/>
</dbReference>
<comment type="caution">
    <text evidence="5">The sequence shown here is derived from an EMBL/GenBank/DDBJ whole genome shotgun (WGS) entry which is preliminary data.</text>
</comment>
<protein>
    <submittedName>
        <fullName evidence="5">DNA-binding transcriptional MerR regulator</fullName>
    </submittedName>
</protein>